<dbReference type="EMBL" id="PKMF04000066">
    <property type="protein sequence ID" value="KAK7853284.1"/>
    <property type="molecule type" value="Genomic_DNA"/>
</dbReference>
<accession>A0AAW0LP61</accession>
<protein>
    <submittedName>
        <fullName evidence="1">Uncharacterized protein</fullName>
    </submittedName>
</protein>
<dbReference type="AlphaFoldDB" id="A0AAW0LP61"/>
<comment type="caution">
    <text evidence="1">The sequence shown here is derived from an EMBL/GenBank/DDBJ whole genome shotgun (WGS) entry which is preliminary data.</text>
</comment>
<proteinExistence type="predicted"/>
<dbReference type="Proteomes" id="UP000237347">
    <property type="component" value="Unassembled WGS sequence"/>
</dbReference>
<reference evidence="1 2" key="1">
    <citation type="journal article" date="2018" name="Sci. Data">
        <title>The draft genome sequence of cork oak.</title>
        <authorList>
            <person name="Ramos A.M."/>
            <person name="Usie A."/>
            <person name="Barbosa P."/>
            <person name="Barros P.M."/>
            <person name="Capote T."/>
            <person name="Chaves I."/>
            <person name="Simoes F."/>
            <person name="Abreu I."/>
            <person name="Carrasquinho I."/>
            <person name="Faro C."/>
            <person name="Guimaraes J.B."/>
            <person name="Mendonca D."/>
            <person name="Nobrega F."/>
            <person name="Rodrigues L."/>
            <person name="Saibo N.J.M."/>
            <person name="Varela M.C."/>
            <person name="Egas C."/>
            <person name="Matos J."/>
            <person name="Miguel C.M."/>
            <person name="Oliveira M.M."/>
            <person name="Ricardo C.P."/>
            <person name="Goncalves S."/>
        </authorList>
    </citation>
    <scope>NUCLEOTIDE SEQUENCE [LARGE SCALE GENOMIC DNA]</scope>
    <source>
        <strain evidence="2">cv. HL8</strain>
    </source>
</reference>
<gene>
    <name evidence="1" type="ORF">CFP56_036078</name>
</gene>
<name>A0AAW0LP61_QUESU</name>
<evidence type="ECO:0000313" key="1">
    <source>
        <dbReference type="EMBL" id="KAK7853284.1"/>
    </source>
</evidence>
<keyword evidence="2" id="KW-1185">Reference proteome</keyword>
<dbReference type="Gramene" id="rna-CFP56_78443">
    <property type="protein sequence ID" value="cds-POE70915.1"/>
    <property type="gene ID" value="gene-CFP56_78443"/>
</dbReference>
<sequence length="206" mass="23796">MADYEDYEDVFFPDFNEFTRQFEKKEEKGIGKSDPNIHQKTKANSFFSNCSSCPQPPLSTFAPLAPLAPVSPLALELHSPLKFYPGWTWIPETQLCEQKRNEFSLHGQTLLERYNEIKGTNFEFVRLVKIQLIPSSGITYFIQFEAKPSSTEYTLKTFEGSMFDDYVHPTNSLWPKSCKLLGPNSQRYVRPQPGVWTIQPEIVREV</sequence>
<organism evidence="1 2">
    <name type="scientific">Quercus suber</name>
    <name type="common">Cork oak</name>
    <dbReference type="NCBI Taxonomy" id="58331"/>
    <lineage>
        <taxon>Eukaryota</taxon>
        <taxon>Viridiplantae</taxon>
        <taxon>Streptophyta</taxon>
        <taxon>Embryophyta</taxon>
        <taxon>Tracheophyta</taxon>
        <taxon>Spermatophyta</taxon>
        <taxon>Magnoliopsida</taxon>
        <taxon>eudicotyledons</taxon>
        <taxon>Gunneridae</taxon>
        <taxon>Pentapetalae</taxon>
        <taxon>rosids</taxon>
        <taxon>fabids</taxon>
        <taxon>Fagales</taxon>
        <taxon>Fagaceae</taxon>
        <taxon>Quercus</taxon>
    </lineage>
</organism>
<evidence type="ECO:0000313" key="2">
    <source>
        <dbReference type="Proteomes" id="UP000237347"/>
    </source>
</evidence>